<organism evidence="7 8">
    <name type="scientific">Orbilia ellipsospora</name>
    <dbReference type="NCBI Taxonomy" id="2528407"/>
    <lineage>
        <taxon>Eukaryota</taxon>
        <taxon>Fungi</taxon>
        <taxon>Dikarya</taxon>
        <taxon>Ascomycota</taxon>
        <taxon>Pezizomycotina</taxon>
        <taxon>Orbiliomycetes</taxon>
        <taxon>Orbiliales</taxon>
        <taxon>Orbiliaceae</taxon>
        <taxon>Orbilia</taxon>
    </lineage>
</organism>
<evidence type="ECO:0000313" key="7">
    <source>
        <dbReference type="EMBL" id="KAK6535648.1"/>
    </source>
</evidence>
<feature type="domain" description="FAD-binding PCMH-type" evidence="6">
    <location>
        <begin position="63"/>
        <end position="234"/>
    </location>
</feature>
<keyword evidence="3" id="KW-0274">FAD</keyword>
<keyword evidence="8" id="KW-1185">Reference proteome</keyword>
<dbReference type="InterPro" id="IPR036318">
    <property type="entry name" value="FAD-bd_PCMH-like_sf"/>
</dbReference>
<proteinExistence type="inferred from homology"/>
<gene>
    <name evidence="7" type="ORF">TWF694_002103</name>
</gene>
<protein>
    <recommendedName>
        <fullName evidence="6">FAD-binding PCMH-type domain-containing protein</fullName>
    </recommendedName>
</protein>
<name>A0AAV9X5X8_9PEZI</name>
<evidence type="ECO:0000256" key="4">
    <source>
        <dbReference type="ARBA" id="ARBA00023002"/>
    </source>
</evidence>
<dbReference type="PANTHER" id="PTHR42973">
    <property type="entry name" value="BINDING OXIDOREDUCTASE, PUTATIVE (AFU_ORTHOLOGUE AFUA_1G17690)-RELATED"/>
    <property type="match status" value="1"/>
</dbReference>
<sequence length="501" mass="53863">MFTIVAVFVGSCLIPPALGAPLALGNSSTCCGMLDNAFLRQGKVVYPASASYGALNTYWAQSSQEMPTCIFSPSNTQDVSTAVKLFTKNSCAFAIRSGGHSYNPGFSSIYDGVLMSLGKMNKVTYSTTSKCAKVQSGARWRNVYQAVEEYNVTVIGGQNADVGVGGYLLGGGISFLSNEYGWGTDNVKNFEIVLANGDIVNANQQSNTALFRALKGGSSNFGIVTEFTLNTVKVNAFTGTVGSYPDSSNDALMEAIFKYSTGDVDVDPKSHVIYLASFNETLEGQNLLFASYSDFMKLEDPPKVIKPFLDGSIPSGQLAIPQKNGTLGAMGDILNAFQSAGKRTTRQTMSIIPDLSLLKKLREVWVGVSKKYKDVAGFESEFAFQPIANKWIAASKSKGGNSMGIESPIFVLWVQSFWSAAADDGRMGGLETELITQLQDTAKAAGKLVSYEYLNYGGSKQDIISHYGTESVYNMVQVKKKYDPQNVFGTLVPGGFKIPGF</sequence>
<dbReference type="PANTHER" id="PTHR42973:SF54">
    <property type="entry name" value="FAD-BINDING PCMH-TYPE DOMAIN-CONTAINING PROTEIN"/>
    <property type="match status" value="1"/>
</dbReference>
<dbReference type="GO" id="GO:0071949">
    <property type="term" value="F:FAD binding"/>
    <property type="evidence" value="ECO:0007669"/>
    <property type="project" value="InterPro"/>
</dbReference>
<dbReference type="InterPro" id="IPR006094">
    <property type="entry name" value="Oxid_FAD_bind_N"/>
</dbReference>
<dbReference type="Proteomes" id="UP001365542">
    <property type="component" value="Unassembled WGS sequence"/>
</dbReference>
<keyword evidence="4" id="KW-0560">Oxidoreductase</keyword>
<accession>A0AAV9X5X8</accession>
<comment type="similarity">
    <text evidence="1">Belongs to the oxygen-dependent FAD-linked oxidoreductase family.</text>
</comment>
<comment type="caution">
    <text evidence="7">The sequence shown here is derived from an EMBL/GenBank/DDBJ whole genome shotgun (WGS) entry which is preliminary data.</text>
</comment>
<dbReference type="EMBL" id="JAVHJO010000010">
    <property type="protein sequence ID" value="KAK6535648.1"/>
    <property type="molecule type" value="Genomic_DNA"/>
</dbReference>
<feature type="signal peptide" evidence="5">
    <location>
        <begin position="1"/>
        <end position="19"/>
    </location>
</feature>
<dbReference type="InterPro" id="IPR050416">
    <property type="entry name" value="FAD-linked_Oxidoreductase"/>
</dbReference>
<dbReference type="Gene3D" id="3.30.465.10">
    <property type="match status" value="1"/>
</dbReference>
<evidence type="ECO:0000256" key="5">
    <source>
        <dbReference type="SAM" id="SignalP"/>
    </source>
</evidence>
<dbReference type="InterPro" id="IPR016169">
    <property type="entry name" value="FAD-bd_PCMH_sub2"/>
</dbReference>
<reference evidence="7 8" key="1">
    <citation type="submission" date="2019-10" db="EMBL/GenBank/DDBJ databases">
        <authorList>
            <person name="Palmer J.M."/>
        </authorList>
    </citation>
    <scope>NUCLEOTIDE SEQUENCE [LARGE SCALE GENOMIC DNA]</scope>
    <source>
        <strain evidence="7 8">TWF694</strain>
    </source>
</reference>
<keyword evidence="2" id="KW-0285">Flavoprotein</keyword>
<keyword evidence="5" id="KW-0732">Signal</keyword>
<dbReference type="SUPFAM" id="SSF56176">
    <property type="entry name" value="FAD-binding/transporter-associated domain-like"/>
    <property type="match status" value="1"/>
</dbReference>
<dbReference type="PROSITE" id="PS51387">
    <property type="entry name" value="FAD_PCMH"/>
    <property type="match status" value="1"/>
</dbReference>
<evidence type="ECO:0000259" key="6">
    <source>
        <dbReference type="PROSITE" id="PS51387"/>
    </source>
</evidence>
<evidence type="ECO:0000256" key="2">
    <source>
        <dbReference type="ARBA" id="ARBA00022630"/>
    </source>
</evidence>
<evidence type="ECO:0000256" key="1">
    <source>
        <dbReference type="ARBA" id="ARBA00005466"/>
    </source>
</evidence>
<dbReference type="GO" id="GO:0016491">
    <property type="term" value="F:oxidoreductase activity"/>
    <property type="evidence" value="ECO:0007669"/>
    <property type="project" value="UniProtKB-KW"/>
</dbReference>
<dbReference type="Pfam" id="PF01565">
    <property type="entry name" value="FAD_binding_4"/>
    <property type="match status" value="1"/>
</dbReference>
<dbReference type="InterPro" id="IPR016166">
    <property type="entry name" value="FAD-bd_PCMH"/>
</dbReference>
<dbReference type="AlphaFoldDB" id="A0AAV9X5X8"/>
<evidence type="ECO:0000313" key="8">
    <source>
        <dbReference type="Proteomes" id="UP001365542"/>
    </source>
</evidence>
<feature type="chain" id="PRO_5044024292" description="FAD-binding PCMH-type domain-containing protein" evidence="5">
    <location>
        <begin position="20"/>
        <end position="501"/>
    </location>
</feature>
<evidence type="ECO:0000256" key="3">
    <source>
        <dbReference type="ARBA" id="ARBA00022827"/>
    </source>
</evidence>